<proteinExistence type="predicted"/>
<dbReference type="InterPro" id="IPR011042">
    <property type="entry name" value="6-blade_b-propeller_TolB-like"/>
</dbReference>
<dbReference type="InterPro" id="IPR012938">
    <property type="entry name" value="Glc/Sorbosone_DH"/>
</dbReference>
<dbReference type="InterPro" id="IPR011041">
    <property type="entry name" value="Quinoprot_gluc/sorb_DH_b-prop"/>
</dbReference>
<keyword evidence="2 4" id="KW-0479">Metal-binding</keyword>
<dbReference type="GO" id="GO:0046872">
    <property type="term" value="F:metal ion binding"/>
    <property type="evidence" value="ECO:0007669"/>
    <property type="project" value="UniProtKB-KW"/>
</dbReference>
<dbReference type="Pfam" id="PF00034">
    <property type="entry name" value="Cytochrom_C"/>
    <property type="match status" value="1"/>
</dbReference>
<dbReference type="Pfam" id="PF07995">
    <property type="entry name" value="GSDH"/>
    <property type="match status" value="1"/>
</dbReference>
<protein>
    <submittedName>
        <fullName evidence="6">Cytochrome C</fullName>
    </submittedName>
</protein>
<comment type="caution">
    <text evidence="6">The sequence shown here is derived from an EMBL/GenBank/DDBJ whole genome shotgun (WGS) entry which is preliminary data.</text>
</comment>
<dbReference type="InterPro" id="IPR009056">
    <property type="entry name" value="Cyt_c-like_dom"/>
</dbReference>
<dbReference type="GO" id="GO:0009055">
    <property type="term" value="F:electron transfer activity"/>
    <property type="evidence" value="ECO:0007669"/>
    <property type="project" value="InterPro"/>
</dbReference>
<dbReference type="Proteomes" id="UP000223913">
    <property type="component" value="Unassembled WGS sequence"/>
</dbReference>
<organism evidence="6 7">
    <name type="scientific">Flavilitoribacter nigricans (strain ATCC 23147 / DSM 23189 / NBRC 102662 / NCIMB 1420 / SS-2)</name>
    <name type="common">Lewinella nigricans</name>
    <dbReference type="NCBI Taxonomy" id="1122177"/>
    <lineage>
        <taxon>Bacteria</taxon>
        <taxon>Pseudomonadati</taxon>
        <taxon>Bacteroidota</taxon>
        <taxon>Saprospiria</taxon>
        <taxon>Saprospirales</taxon>
        <taxon>Lewinellaceae</taxon>
        <taxon>Flavilitoribacter</taxon>
    </lineage>
</organism>
<dbReference type="OrthoDB" id="9770043at2"/>
<dbReference type="PANTHER" id="PTHR19328:SF13">
    <property type="entry name" value="HIPL1 PROTEIN"/>
    <property type="match status" value="1"/>
</dbReference>
<evidence type="ECO:0000259" key="5">
    <source>
        <dbReference type="PROSITE" id="PS51007"/>
    </source>
</evidence>
<keyword evidence="7" id="KW-1185">Reference proteome</keyword>
<dbReference type="GO" id="GO:0020037">
    <property type="term" value="F:heme binding"/>
    <property type="evidence" value="ECO:0007669"/>
    <property type="project" value="InterPro"/>
</dbReference>
<evidence type="ECO:0000313" key="6">
    <source>
        <dbReference type="EMBL" id="PHN07006.1"/>
    </source>
</evidence>
<dbReference type="SUPFAM" id="SSF50952">
    <property type="entry name" value="Soluble quinoprotein glucose dehydrogenase"/>
    <property type="match status" value="1"/>
</dbReference>
<reference evidence="6 7" key="1">
    <citation type="submission" date="2017-10" db="EMBL/GenBank/DDBJ databases">
        <title>The draft genome sequence of Lewinella nigricans NBRC 102662.</title>
        <authorList>
            <person name="Wang K."/>
        </authorList>
    </citation>
    <scope>NUCLEOTIDE SEQUENCE [LARGE SCALE GENOMIC DNA]</scope>
    <source>
        <strain evidence="6 7">NBRC 102662</strain>
    </source>
</reference>
<evidence type="ECO:0000256" key="3">
    <source>
        <dbReference type="ARBA" id="ARBA00023004"/>
    </source>
</evidence>
<dbReference type="Gene3D" id="2.120.10.30">
    <property type="entry name" value="TolB, C-terminal domain"/>
    <property type="match status" value="1"/>
</dbReference>
<dbReference type="AlphaFoldDB" id="A0A2D0NF66"/>
<dbReference type="SUPFAM" id="SSF46626">
    <property type="entry name" value="Cytochrome c"/>
    <property type="match status" value="1"/>
</dbReference>
<dbReference type="InterPro" id="IPR036909">
    <property type="entry name" value="Cyt_c-like_dom_sf"/>
</dbReference>
<evidence type="ECO:0000256" key="4">
    <source>
        <dbReference type="PROSITE-ProRule" id="PRU00433"/>
    </source>
</evidence>
<dbReference type="EMBL" id="PDUD01000012">
    <property type="protein sequence ID" value="PHN07006.1"/>
    <property type="molecule type" value="Genomic_DNA"/>
</dbReference>
<evidence type="ECO:0000256" key="2">
    <source>
        <dbReference type="ARBA" id="ARBA00022723"/>
    </source>
</evidence>
<name>A0A2D0NF66_FLAN2</name>
<dbReference type="PANTHER" id="PTHR19328">
    <property type="entry name" value="HEDGEHOG-INTERACTING PROTEIN"/>
    <property type="match status" value="1"/>
</dbReference>
<feature type="domain" description="Cytochrome c" evidence="5">
    <location>
        <begin position="65"/>
        <end position="156"/>
    </location>
</feature>
<dbReference type="Gene3D" id="1.10.760.10">
    <property type="entry name" value="Cytochrome c-like domain"/>
    <property type="match status" value="1"/>
</dbReference>
<dbReference type="PROSITE" id="PS51007">
    <property type="entry name" value="CYTC"/>
    <property type="match status" value="1"/>
</dbReference>
<keyword evidence="1 4" id="KW-0349">Heme</keyword>
<accession>A0A2D0NF66</accession>
<evidence type="ECO:0000256" key="1">
    <source>
        <dbReference type="ARBA" id="ARBA00022617"/>
    </source>
</evidence>
<gene>
    <name evidence="6" type="ORF">CRP01_08585</name>
</gene>
<evidence type="ECO:0000313" key="7">
    <source>
        <dbReference type="Proteomes" id="UP000223913"/>
    </source>
</evidence>
<sequence length="606" mass="66498">MLAFGRKFKQHLTNVRKMTKLKTLLWLGVPLVLMGVGFSSCKGSPEEGASKEKADLDQEYVRGEMPVQHGMELFNQYCASCHNFSENGIGPNLSGVTAEVDKEWLKTFIHNPVEVIESGDTRAVALFEKYQQYMPPFPMIEGEDLEDILGFIHKFSEGEKRNKNNRAGGLINPVADKIPTSDLGLELQAQFTVPASAEVTPITRINKMAATANDRLFLHDLRGKLYEVKNDGDLSVYLDLTETLPDFVDHPGKGTGFGSWAFHPDFEQNGLFYTTHNEPPGTATADFPVPDSVRSSLQAIITEWKADDPQALNFSGSHRELLRADMVSGGHGFQELTFNPLAKPGTADYGMLYLGIGDGGAALGGYPFLCDNNGSIWGSVIRIDPAGNNSANGQYGIPTDNPFVDQAGAVGEIWARGFRNPHRISWDEGGSGKMLITNIGQHSLEEVNLGKAGADYGWPQREGTFLFDVDANPELVYPLPDDDATAAYTYPVVQYDHDEGNAVSGGFVYNGQLPLLRGKYIFGDISRGTLFYSEIADMIEGQQAPVYRLQVLFDGQPSDLETITQNKRVDLRLGTDQAGELYVLTKSNGTVYKVVDCRGVEDPVVQ</sequence>
<keyword evidence="3 4" id="KW-0408">Iron</keyword>